<keyword evidence="6 10" id="KW-0862">Zinc</keyword>
<keyword evidence="8 10" id="KW-0238">DNA-binding</keyword>
<feature type="binding site" evidence="10">
    <location>
        <position position="64"/>
    </location>
    <ligand>
        <name>Zn(2+)</name>
        <dbReference type="ChEBI" id="CHEBI:29105"/>
    </ligand>
</feature>
<evidence type="ECO:0000313" key="14">
    <source>
        <dbReference type="Proteomes" id="UP000019300"/>
    </source>
</evidence>
<dbReference type="GO" id="GO:0006260">
    <property type="term" value="P:DNA replication"/>
    <property type="evidence" value="ECO:0007669"/>
    <property type="project" value="UniProtKB-KW"/>
</dbReference>
<feature type="binding site" evidence="10">
    <location>
        <position position="90"/>
    </location>
    <ligand>
        <name>Zn(2+)</name>
        <dbReference type="ChEBI" id="CHEBI:29105"/>
    </ligand>
</feature>
<evidence type="ECO:0000259" key="12">
    <source>
        <dbReference type="Pfam" id="PF08804"/>
    </source>
</evidence>
<reference evidence="13 14" key="1">
    <citation type="submission" date="2014-01" db="EMBL/GenBank/DDBJ databases">
        <title>Characterization of a Potential Antibacterial Agent, phage PG7, for the Treatment of Enterobacter cloacae Infection in Mice.</title>
        <authorList>
            <person name="Wang S.W."/>
            <person name="Jin J."/>
            <person name="Chen S.J."/>
            <person name="Zhang G."/>
            <person name="Li Z.J."/>
            <person name="Li Y.H."/>
            <person name="Wang X.T."/>
            <person name="Wang J."/>
            <person name="Wang S.M."/>
            <person name="Wang Z.Q."/>
            <person name="Zhao G.Q."/>
        </authorList>
    </citation>
    <scope>NUCLEOTIDE SEQUENCE [LARGE SCALE GENOMIC DNA]</scope>
</reference>
<dbReference type="EMBL" id="KJ101592">
    <property type="protein sequence ID" value="AHI61167.1"/>
    <property type="molecule type" value="Genomic_DNA"/>
</dbReference>
<evidence type="ECO:0000256" key="10">
    <source>
        <dbReference type="HAMAP-Rule" id="MF_04152"/>
    </source>
</evidence>
<evidence type="ECO:0000256" key="4">
    <source>
        <dbReference type="ARBA" id="ARBA00022723"/>
    </source>
</evidence>
<protein>
    <recommendedName>
        <fullName evidence="1 10">Single-stranded DNA-binding protein</fullName>
        <shortName evidence="10">SSB protein</shortName>
    </recommendedName>
    <alternativeName>
        <fullName evidence="10">Helix-destabilizing protein</fullName>
    </alternativeName>
</protein>
<dbReference type="Pfam" id="PF08804">
    <property type="entry name" value="gp32"/>
    <property type="match status" value="1"/>
</dbReference>
<dbReference type="GO" id="GO:0006281">
    <property type="term" value="P:DNA repair"/>
    <property type="evidence" value="ECO:0007669"/>
    <property type="project" value="UniProtKB-UniRule"/>
</dbReference>
<comment type="domain">
    <text evidence="10">The acidic C-terminus is involved in modulating the ssDNA binding properties. The N-terminus LAST motif is involved in the cooperative binding of the protein to ssDNA.</text>
</comment>
<dbReference type="InterPro" id="IPR044947">
    <property type="entry name" value="Phage_T4_Gp32_ssDNA-bd_sf"/>
</dbReference>
<feature type="compositionally biased region" description="Acidic residues" evidence="11">
    <location>
        <begin position="295"/>
        <end position="306"/>
    </location>
</feature>
<evidence type="ECO:0000256" key="6">
    <source>
        <dbReference type="ARBA" id="ARBA00022833"/>
    </source>
</evidence>
<dbReference type="GO" id="GO:0006310">
    <property type="term" value="P:DNA recombination"/>
    <property type="evidence" value="ECO:0007669"/>
    <property type="project" value="UniProtKB-UniRule"/>
</dbReference>
<dbReference type="Gene3D" id="3.90.198.10">
    <property type="entry name" value="Replication Fork Single-Stranded Dna Binding Protein"/>
    <property type="match status" value="1"/>
</dbReference>
<feature type="region of interest" description="LAST" evidence="10">
    <location>
        <begin position="3"/>
        <end position="7"/>
    </location>
</feature>
<dbReference type="InterPro" id="IPR046395">
    <property type="entry name" value="SSB_T4"/>
</dbReference>
<keyword evidence="10" id="KW-0233">DNA recombination</keyword>
<comment type="subunit">
    <text evidence="10">Homodimer in the absence of DNA, monomer when binding DNA. Interacts with the DNA helicase assembly protein; a ternary complex between the helicase assembly protein, the single-stranded DNA-binding protein and ssDNA is an obligatory intermediate in the helicase loading mechanism. Part of the replicase complex that includes the DNA polymerase, the polymerase clamp, the clamp loader complex, the single-stranded DNA binding protein, the primase, the replicative helicase and the helicase assembly factor. Interacts (via C-terminus) with the viral SF1 dDA helicase. Interacts with the viral SF2 UvsW repair helicase.</text>
</comment>
<feature type="binding site" evidence="10">
    <location>
        <position position="77"/>
    </location>
    <ligand>
        <name>Zn(2+)</name>
        <dbReference type="ChEBI" id="CHEBI:29105"/>
    </ligand>
</feature>
<dbReference type="KEGG" id="vg:18502543"/>
<dbReference type="HAMAP" id="MF_04152">
    <property type="entry name" value="SSB_T4"/>
    <property type="match status" value="1"/>
</dbReference>
<proteinExistence type="inferred from homology"/>
<evidence type="ECO:0000256" key="3">
    <source>
        <dbReference type="ARBA" id="ARBA00022705"/>
    </source>
</evidence>
<dbReference type="GeneID" id="18502543"/>
<sequence length="306" mass="33589">MFKRKNPAALASQLASLSGSKGFNSEDKGEWKLKLDNAGNGQAVIRFLPGKGDEGVPFAVLVNHGFKKGGKWYIENCTSTHGDYDSCPVCQYLSKNDSYNTNNEEYKLLKRKTSYYANILVVKDPAAPENEGKVFKYRFGKKIWDKINAMVAVDVEMGETPIDVTCAFEGANFVLKVKKVSGFSNYDESKFLGQSEIPNIEDEAYQAQLQEQMVDLTTLTAKDQFKSFEDNQKKFLQVMGTAAMGTAASRASAQADKVGEDLENFEDDLANFNAGSQKSAPAEDFMETGGSASSGDEDLDELLNGL</sequence>
<evidence type="ECO:0000256" key="5">
    <source>
        <dbReference type="ARBA" id="ARBA00022763"/>
    </source>
</evidence>
<dbReference type="GO" id="GO:0046872">
    <property type="term" value="F:metal ion binding"/>
    <property type="evidence" value="ECO:0007669"/>
    <property type="project" value="UniProtKB-UniRule"/>
</dbReference>
<dbReference type="InterPro" id="IPR012340">
    <property type="entry name" value="NA-bd_OB-fold"/>
</dbReference>
<keyword evidence="4 10" id="KW-0479">Metal-binding</keyword>
<name>W6ASS9_9CAUD</name>
<organism evidence="13 14">
    <name type="scientific">Enterobacter phage PG7</name>
    <dbReference type="NCBI Taxonomy" id="1455074"/>
    <lineage>
        <taxon>Viruses</taxon>
        <taxon>Duplodnaviria</taxon>
        <taxon>Heunggongvirae</taxon>
        <taxon>Uroviricota</taxon>
        <taxon>Caudoviricetes</taxon>
        <taxon>Pantevenvirales</taxon>
        <taxon>Straboviridae</taxon>
        <taxon>Tevenvirinae</taxon>
        <taxon>Karamvirus</taxon>
        <taxon>Karamvirus pg7</taxon>
    </lineage>
</organism>
<feature type="region of interest" description="Disordered" evidence="11">
    <location>
        <begin position="266"/>
        <end position="306"/>
    </location>
</feature>
<keyword evidence="9 10" id="KW-0234">DNA repair</keyword>
<evidence type="ECO:0000256" key="8">
    <source>
        <dbReference type="ARBA" id="ARBA00023125"/>
    </source>
</evidence>
<keyword evidence="7 10" id="KW-1194">Viral DNA replication</keyword>
<keyword evidence="5" id="KW-0227">DNA damage</keyword>
<evidence type="ECO:0000256" key="2">
    <source>
        <dbReference type="ARBA" id="ARBA00022491"/>
    </source>
</evidence>
<keyword evidence="2 10" id="KW-0678">Repressor</keyword>
<dbReference type="InterPro" id="IPR012339">
    <property type="entry name" value="Phage_T4_Gp32_ssDNA-bd"/>
</dbReference>
<evidence type="ECO:0000313" key="13">
    <source>
        <dbReference type="EMBL" id="AHI61167.1"/>
    </source>
</evidence>
<dbReference type="GO" id="GO:0003697">
    <property type="term" value="F:single-stranded DNA binding"/>
    <property type="evidence" value="ECO:0007669"/>
    <property type="project" value="UniProtKB-UniRule"/>
</dbReference>
<dbReference type="Proteomes" id="UP000019300">
    <property type="component" value="Segment"/>
</dbReference>
<evidence type="ECO:0000256" key="7">
    <source>
        <dbReference type="ARBA" id="ARBA00023109"/>
    </source>
</evidence>
<comment type="similarity">
    <text evidence="10">Belongs to the Tequatrovirus single-stranded DNA-binding protein family.</text>
</comment>
<accession>W6ASS9</accession>
<gene>
    <name evidence="13" type="ORF">PG7_264</name>
</gene>
<dbReference type="GO" id="GO:0039686">
    <property type="term" value="P:bidirectional double-stranded viral DNA replication"/>
    <property type="evidence" value="ECO:0007669"/>
    <property type="project" value="UniProtKB-UniRule"/>
</dbReference>
<comment type="function">
    <text evidence="10">Single-stranded DNA-binding protein that participates in viral DNA replication, recombination, and repair. Coats the lagging-strand ssDNA as the replication fork advances. Stimulates the activities of viral DNA polymerase and the replicative helicase, probably via its interaction with the helicase assembly factor. Together with the replicative helicase and the helicase assembly factor, promotes pairing of two homologous DNA molecules containing complementary single-stranded regions and mediates homologous DNA strand exchange. Promotes also the formation of joint molecules. mRNA specific autogenous translational repressor.</text>
</comment>
<keyword evidence="14" id="KW-1185">Reference proteome</keyword>
<keyword evidence="3" id="KW-0235">DNA replication</keyword>
<dbReference type="RefSeq" id="YP_009005528.1">
    <property type="nucleotide sequence ID" value="NC_023561.1"/>
</dbReference>
<evidence type="ECO:0000256" key="1">
    <source>
        <dbReference type="ARBA" id="ARBA00018590"/>
    </source>
</evidence>
<feature type="domain" description="Bacteriophage T4 Gp32 single-stranded DNA-binding" evidence="12">
    <location>
        <begin position="39"/>
        <end position="239"/>
    </location>
</feature>
<comment type="domain">
    <text evidence="10">The acidic C-terminus is involved in modulating the ssDNA binding properties. The N-terminus LAST motif is involved in the cooperative binding of the protein to single-stranded nucleic acids.</text>
</comment>
<feature type="binding site" evidence="10">
    <location>
        <position position="87"/>
    </location>
    <ligand>
        <name>Zn(2+)</name>
        <dbReference type="ChEBI" id="CHEBI:29105"/>
    </ligand>
</feature>
<evidence type="ECO:0000256" key="11">
    <source>
        <dbReference type="SAM" id="MobiDB-lite"/>
    </source>
</evidence>
<evidence type="ECO:0000256" key="9">
    <source>
        <dbReference type="ARBA" id="ARBA00023204"/>
    </source>
</evidence>
<dbReference type="SUPFAM" id="SSF50249">
    <property type="entry name" value="Nucleic acid-binding proteins"/>
    <property type="match status" value="1"/>
</dbReference>